<dbReference type="PANTHER" id="PTHR36836">
    <property type="entry name" value="COLANIC ACID BIOSYNTHESIS PROTEIN WCAK"/>
    <property type="match status" value="1"/>
</dbReference>
<keyword evidence="3" id="KW-1185">Reference proteome</keyword>
<evidence type="ECO:0000259" key="1">
    <source>
        <dbReference type="Pfam" id="PF04230"/>
    </source>
</evidence>
<dbReference type="GO" id="GO:0016740">
    <property type="term" value="F:transferase activity"/>
    <property type="evidence" value="ECO:0007669"/>
    <property type="project" value="UniProtKB-KW"/>
</dbReference>
<sequence>MNTLLIGYFGYFNAGDDAFIKTTQWASHNYDLNLTLSATSDKVFSSEHGTVKPIYSKFVPQRYDFNYRQYRFKQISNKFDLCLFAGGSNFHSSYSLKHWRDSFSNRKKQLICAIGVSIGPFKDIAAEHECKELLKMFDLIAVRDLSSFGRLVDMNLDTPYYKSNDIAVMISKTSQDTRLLRNNMKSNESIIGFSICDQSIQLDDNTTYDQREFFINSIKRILDDNVSDKIMLFAFNMHKQVGDRAICTHILNSLPTYRERILYYEYDGNINNILIEMSKMKCFIGMRLHSIVFSYSLSIPFIMIPYHEKCYEFAKMIDIGRSNLLSADTVNPQMFIELIKSLDILDNTKAMSESELNFIYLSELINKC</sequence>
<dbReference type="Proteomes" id="UP000663651">
    <property type="component" value="Chromosome"/>
</dbReference>
<dbReference type="InterPro" id="IPR007345">
    <property type="entry name" value="Polysacch_pyruvyl_Trfase"/>
</dbReference>
<dbReference type="Pfam" id="PF04230">
    <property type="entry name" value="PS_pyruv_trans"/>
    <property type="match status" value="1"/>
</dbReference>
<feature type="domain" description="Polysaccharide pyruvyl transferase" evidence="1">
    <location>
        <begin position="57"/>
        <end position="307"/>
    </location>
</feature>
<reference evidence="2 3" key="1">
    <citation type="submission" date="2021-03" db="EMBL/GenBank/DDBJ databases">
        <title>Geobacter metallireducens gen. nov. sp. nov., a microorganism capable of coupling the complete oxidation of organic compounds to the reduction of iron and other metals.</title>
        <authorList>
            <person name="Li Y."/>
        </authorList>
    </citation>
    <scope>NUCLEOTIDE SEQUENCE [LARGE SCALE GENOMIC DNA]</scope>
    <source>
        <strain evidence="2 3">Jerry-YX</strain>
    </source>
</reference>
<accession>A0ABX7Q0W2</accession>
<dbReference type="RefSeq" id="WP_207162848.1">
    <property type="nucleotide sequence ID" value="NZ_CP071382.1"/>
</dbReference>
<dbReference type="PANTHER" id="PTHR36836:SF1">
    <property type="entry name" value="COLANIC ACID BIOSYNTHESIS PROTEIN WCAK"/>
    <property type="match status" value="1"/>
</dbReference>
<evidence type="ECO:0000313" key="2">
    <source>
        <dbReference type="EMBL" id="QSV45042.1"/>
    </source>
</evidence>
<organism evidence="2 3">
    <name type="scientific">Geobacter benzoatilyticus</name>
    <dbReference type="NCBI Taxonomy" id="2815309"/>
    <lineage>
        <taxon>Bacteria</taxon>
        <taxon>Pseudomonadati</taxon>
        <taxon>Thermodesulfobacteriota</taxon>
        <taxon>Desulfuromonadia</taxon>
        <taxon>Geobacterales</taxon>
        <taxon>Geobacteraceae</taxon>
        <taxon>Geobacter</taxon>
    </lineage>
</organism>
<dbReference type="EMBL" id="CP071382">
    <property type="protein sequence ID" value="QSV45042.1"/>
    <property type="molecule type" value="Genomic_DNA"/>
</dbReference>
<protein>
    <submittedName>
        <fullName evidence="2">Polysaccharide pyruvyl transferase family protein</fullName>
    </submittedName>
</protein>
<name>A0ABX7Q0W2_9BACT</name>
<evidence type="ECO:0000313" key="3">
    <source>
        <dbReference type="Proteomes" id="UP000663651"/>
    </source>
</evidence>
<proteinExistence type="predicted"/>
<keyword evidence="2" id="KW-0808">Transferase</keyword>
<gene>
    <name evidence="2" type="ORF">JZM60_12910</name>
</gene>